<evidence type="ECO:0000313" key="8">
    <source>
        <dbReference type="RefSeq" id="XP_027251201.1"/>
    </source>
</evidence>
<gene>
    <name evidence="8" type="primary">LOC113833463</name>
    <name evidence="4" type="ORF">H671_1g3523</name>
    <name evidence="3" type="ORF">I79_003986</name>
</gene>
<feature type="compositionally biased region" description="Polar residues" evidence="1">
    <location>
        <begin position="118"/>
        <end position="130"/>
    </location>
</feature>
<dbReference type="Proteomes" id="UP000030759">
    <property type="component" value="Unassembled WGS sequence"/>
</dbReference>
<feature type="compositionally biased region" description="Basic and acidic residues" evidence="1">
    <location>
        <begin position="131"/>
        <end position="145"/>
    </location>
</feature>
<evidence type="ECO:0000256" key="1">
    <source>
        <dbReference type="SAM" id="MobiDB-lite"/>
    </source>
</evidence>
<keyword evidence="7" id="KW-1185">Reference proteome</keyword>
<reference evidence="6" key="3">
    <citation type="journal article" date="2013" name="Nat. Biotechnol.">
        <title>Chinese hamster genome sequenced from sorted chromosomes.</title>
        <authorList>
            <person name="Brinkrolf K."/>
            <person name="Rupp O."/>
            <person name="Laux H."/>
            <person name="Kollin F."/>
            <person name="Ernst W."/>
            <person name="Linke B."/>
            <person name="Kofler R."/>
            <person name="Romand S."/>
            <person name="Hesse F."/>
            <person name="Budach W.E."/>
            <person name="Galosy S."/>
            <person name="Muller D."/>
            <person name="Noll T."/>
            <person name="Wienberg J."/>
            <person name="Jostock T."/>
            <person name="Leonard M."/>
            <person name="Grillari J."/>
            <person name="Tauch A."/>
            <person name="Goesmann A."/>
            <person name="Helk B."/>
            <person name="Mott J.E."/>
            <person name="Puhler A."/>
            <person name="Borth N."/>
        </authorList>
    </citation>
    <scope>NUCLEOTIDE SEQUENCE [LARGE SCALE GENOMIC DNA]</scope>
    <source>
        <strain evidence="6">17A/GY</strain>
    </source>
</reference>
<proteinExistence type="predicted"/>
<dbReference type="KEGG" id="cge:113833463"/>
<dbReference type="STRING" id="10029.G3H1G1"/>
<reference evidence="7" key="6">
    <citation type="journal article" date="2020" name="Biotechnol. Bioeng.">
        <title>Chromosome-scale scaffolds for the Chinese hamster reference genome assembly to facilitate the study of the CHO epigenome.</title>
        <authorList>
            <person name="Hilliard W."/>
            <person name="MacDonald M."/>
            <person name="Lee K.H."/>
        </authorList>
    </citation>
    <scope>NUCLEOTIDE SEQUENCE [LARGE SCALE GENOMIC DNA]</scope>
    <source>
        <strain evidence="7">17A/GY</strain>
    </source>
</reference>
<feature type="domain" description="DUF4515" evidence="2">
    <location>
        <begin position="129"/>
        <end position="275"/>
    </location>
</feature>
<dbReference type="RefSeq" id="XP_035301661.1">
    <property type="nucleotide sequence ID" value="XM_035445770.1"/>
</dbReference>
<reference evidence="4" key="4">
    <citation type="submission" date="2013-03" db="EMBL/GenBank/DDBJ databases">
        <title>Chinese hamster genome sequenced from sorted chromosomes.</title>
        <authorList>
            <person name="Brinkrolf K."/>
            <person name="Rupp O."/>
            <person name="Laux H."/>
            <person name="Kollin F."/>
            <person name="Ernst W."/>
            <person name="Linke B."/>
            <person name="Kofler R."/>
            <person name="Romand S."/>
            <person name="Hesse F."/>
            <person name="Budach W.E."/>
            <person name="Galosy S."/>
            <person name="Muller D."/>
            <person name="Noll T."/>
            <person name="Wienberg J."/>
            <person name="Jostock T."/>
            <person name="Leonard M."/>
            <person name="Grillari J."/>
            <person name="Tauch A."/>
            <person name="Goesmann A."/>
            <person name="Helk B."/>
            <person name="Mott J.E."/>
            <person name="Puehler A."/>
            <person name="Borth N."/>
        </authorList>
    </citation>
    <scope>NUCLEOTIDE SEQUENCE</scope>
    <source>
        <strain evidence="4">17A/GY</strain>
    </source>
</reference>
<reference evidence="3" key="2">
    <citation type="submission" date="2011-08" db="EMBL/GenBank/DDBJ databases">
        <title>The genomic sequence of the Chinese hamster ovary CHO-K1 cell line.</title>
        <authorList>
            <person name="Xu X."/>
            <person name="Nagarajan H."/>
            <person name="Lewis N.E."/>
            <person name="Pan S."/>
            <person name="Cai Z."/>
            <person name="Liu X."/>
            <person name="Chen W."/>
            <person name="Xie M."/>
            <person name="Wang W."/>
            <person name="Hammond S."/>
            <person name="Andersen M.R."/>
            <person name="Neff N."/>
            <person name="Passarelli B."/>
            <person name="Koh W."/>
            <person name="Fan C.H."/>
            <person name="Wang J."/>
            <person name="Gui Y."/>
            <person name="Lee K.H."/>
            <person name="Betenbaugh M.J."/>
            <person name="Quake S.R."/>
            <person name="Famili I."/>
            <person name="Palsson B.O."/>
            <person name="Wang J."/>
        </authorList>
    </citation>
    <scope>NUCLEOTIDE SEQUENCE</scope>
</reference>
<evidence type="ECO:0000313" key="4">
    <source>
        <dbReference type="EMBL" id="ERE87789.1"/>
    </source>
</evidence>
<organism evidence="3 5">
    <name type="scientific">Cricetulus griseus</name>
    <name type="common">Chinese hamster</name>
    <name type="synonym">Cricetulus barabensis griseus</name>
    <dbReference type="NCBI Taxonomy" id="10029"/>
    <lineage>
        <taxon>Eukaryota</taxon>
        <taxon>Metazoa</taxon>
        <taxon>Chordata</taxon>
        <taxon>Craniata</taxon>
        <taxon>Vertebrata</taxon>
        <taxon>Euteleostomi</taxon>
        <taxon>Mammalia</taxon>
        <taxon>Eutheria</taxon>
        <taxon>Euarchontoglires</taxon>
        <taxon>Glires</taxon>
        <taxon>Rodentia</taxon>
        <taxon>Myomorpha</taxon>
        <taxon>Muroidea</taxon>
        <taxon>Cricetidae</taxon>
        <taxon>Cricetinae</taxon>
        <taxon>Cricetulus</taxon>
    </lineage>
</organism>
<reference evidence="8" key="7">
    <citation type="submission" date="2025-04" db="UniProtKB">
        <authorList>
            <consortium name="RefSeq"/>
        </authorList>
    </citation>
    <scope>IDENTIFICATION</scope>
    <source>
        <strain evidence="8">17A/GY</strain>
        <tissue evidence="8">Liver</tissue>
    </source>
</reference>
<feature type="region of interest" description="Disordered" evidence="1">
    <location>
        <begin position="1"/>
        <end position="21"/>
    </location>
</feature>
<dbReference type="InterPro" id="IPR032777">
    <property type="entry name" value="DUF4515"/>
</dbReference>
<feature type="region of interest" description="Disordered" evidence="1">
    <location>
        <begin position="287"/>
        <end position="315"/>
    </location>
</feature>
<feature type="compositionally biased region" description="Polar residues" evidence="1">
    <location>
        <begin position="287"/>
        <end position="299"/>
    </location>
</feature>
<dbReference type="EMBL" id="JH000106">
    <property type="protein sequence ID" value="EGV94635.1"/>
    <property type="molecule type" value="Genomic_DNA"/>
</dbReference>
<protein>
    <submittedName>
        <fullName evidence="8">Protein Tex24-like</fullName>
    </submittedName>
    <submittedName>
        <fullName evidence="4">Testis expressed</fullName>
    </submittedName>
</protein>
<feature type="compositionally biased region" description="Polar residues" evidence="1">
    <location>
        <begin position="1"/>
        <end position="11"/>
    </location>
</feature>
<reference evidence="5" key="1">
    <citation type="journal article" date="2011" name="Nat. Biotechnol.">
        <title>The genomic sequence of the Chinese hamster ovary (CHO)-K1 cell line.</title>
        <authorList>
            <person name="Xu X."/>
            <person name="Nagarajan H."/>
            <person name="Lewis N.E."/>
            <person name="Pan S."/>
            <person name="Cai Z."/>
            <person name="Liu X."/>
            <person name="Chen W."/>
            <person name="Xie M."/>
            <person name="Wang W."/>
            <person name="Hammond S."/>
            <person name="Andersen M.R."/>
            <person name="Neff N."/>
            <person name="Passarelli B."/>
            <person name="Koh W."/>
            <person name="Fan H.C."/>
            <person name="Wang J."/>
            <person name="Gui Y."/>
            <person name="Lee K.H."/>
            <person name="Betenbaugh M.J."/>
            <person name="Quake S.R."/>
            <person name="Famili I."/>
            <person name="Palsson B.O."/>
            <person name="Wang J."/>
        </authorList>
    </citation>
    <scope>NUCLEOTIDE SEQUENCE [LARGE SCALE GENOMIC DNA]</scope>
    <source>
        <strain evidence="5">CHO K1 cell line</strain>
    </source>
</reference>
<dbReference type="eggNOG" id="ENOG502SET6">
    <property type="taxonomic scope" value="Eukaryota"/>
</dbReference>
<evidence type="ECO:0000259" key="2">
    <source>
        <dbReference type="Pfam" id="PF14988"/>
    </source>
</evidence>
<evidence type="ECO:0000313" key="7">
    <source>
        <dbReference type="Proteomes" id="UP001108280"/>
    </source>
</evidence>
<dbReference type="Pfam" id="PF14988">
    <property type="entry name" value="DUF4515"/>
    <property type="match status" value="1"/>
</dbReference>
<dbReference type="EMBL" id="KE666828">
    <property type="protein sequence ID" value="ERE87789.1"/>
    <property type="molecule type" value="Genomic_DNA"/>
</dbReference>
<evidence type="ECO:0000313" key="5">
    <source>
        <dbReference type="Proteomes" id="UP000001075"/>
    </source>
</evidence>
<name>G3H1G1_CRIGR</name>
<dbReference type="RefSeq" id="XP_027251201.1">
    <property type="nucleotide sequence ID" value="XM_027395400.1"/>
</dbReference>
<dbReference type="Proteomes" id="UP001108280">
    <property type="component" value="Chromosome 1"/>
</dbReference>
<evidence type="ECO:0000313" key="3">
    <source>
        <dbReference type="EMBL" id="EGV94635.1"/>
    </source>
</evidence>
<reference evidence="7" key="5">
    <citation type="journal article" date="2018" name="Biotechnol. Bioeng.">
        <title>A reference genome of the Chinese hamster based on a hybrid assembly strategy.</title>
        <authorList>
            <person name="Rupp O."/>
            <person name="MacDonald M.L."/>
            <person name="Li S."/>
            <person name="Dhiman H."/>
            <person name="Polson S."/>
            <person name="Griep S."/>
            <person name="Heffner K."/>
            <person name="Hernandez I."/>
            <person name="Brinkrolf K."/>
            <person name="Jadhav V."/>
            <person name="Samoudi M."/>
            <person name="Hao H."/>
            <person name="Kingham B."/>
            <person name="Goesmann A."/>
            <person name="Betenbaugh M.J."/>
            <person name="Lewis N.E."/>
            <person name="Borth N."/>
            <person name="Lee K.H."/>
        </authorList>
    </citation>
    <scope>NUCLEOTIDE SEQUENCE [LARGE SCALE GENOMIC DNA]</scope>
    <source>
        <strain evidence="7">17A/GY</strain>
    </source>
</reference>
<dbReference type="OrthoDB" id="9575627at2759"/>
<feature type="region of interest" description="Disordered" evidence="1">
    <location>
        <begin position="118"/>
        <end position="145"/>
    </location>
</feature>
<dbReference type="AlphaFoldDB" id="G3H1G1"/>
<dbReference type="Proteomes" id="UP000001075">
    <property type="component" value="Unassembled WGS sequence"/>
</dbReference>
<accession>G3H1G1</accession>
<evidence type="ECO:0000313" key="6">
    <source>
        <dbReference type="Proteomes" id="UP000030759"/>
    </source>
</evidence>
<sequence>MQPSLEEVTQLSHDKKNPEHLPWLANSASECHSPEPKVCLYVVSKRDLPGDSAEDSGNRWTFAGHVGLLKNSPEVITAWEAQAKRRTVSLFSKARKQTEKAPNPVDTKQFLEQEVVVNTKNPSKKWQPQKNPEDQRRDHLEEGDIEGFRQPRGLFRYSRHVAPLEETTFLQGKKIKPHSRHPVQILCPTSFREEGPGEELKPVAPDQDKLEDMKASKEGDAQSQFLWEKTFLEGQARVLDQNLWAEAKPQLLNRRKMQVLEVLAKSNDKEFWVANSRGKIQLSFQDNKQGASGRNTMKQKWQPREEGWDPTIQGTPVALAPKTRMSLPLGKSSITYS</sequence>
<dbReference type="PaxDb" id="10029-XP_007627576.1"/>
<dbReference type="GeneID" id="113833463"/>